<geneLocation type="plasmid" evidence="1">
    <name>pHNBS17e</name>
</geneLocation>
<keyword evidence="1" id="KW-0614">Plasmid</keyword>
<name>A0A411KX31_ECOLX</name>
<dbReference type="EMBL" id="MK416152">
    <property type="protein sequence ID" value="QBC89057.1"/>
    <property type="molecule type" value="Genomic_DNA"/>
</dbReference>
<evidence type="ECO:0000313" key="1">
    <source>
        <dbReference type="EMBL" id="QBC89057.1"/>
    </source>
</evidence>
<accession>A0A411KX31</accession>
<dbReference type="AlphaFoldDB" id="A0A411KX31"/>
<reference evidence="1" key="1">
    <citation type="submission" date="2019-01" db="EMBL/GenBank/DDBJ databases">
        <title>Complete sequence of plasmid pHNBS17e.</title>
        <authorList>
            <person name="Liu J.H."/>
            <person name="Huang X.Y."/>
            <person name="Lv L.C."/>
        </authorList>
    </citation>
    <scope>NUCLEOTIDE SEQUENCE</scope>
    <source>
        <strain evidence="1">6BS17eCTX</strain>
        <plasmid evidence="1">pHNBS17e</plasmid>
    </source>
</reference>
<sequence length="44" mass="4910">MLHVRTHRAFRQTVDHMSEVDTTGLGLPFSVLTRGKPMATLLST</sequence>
<organism evidence="1">
    <name type="scientific">Escherichia coli</name>
    <dbReference type="NCBI Taxonomy" id="562"/>
    <lineage>
        <taxon>Bacteria</taxon>
        <taxon>Pseudomonadati</taxon>
        <taxon>Pseudomonadota</taxon>
        <taxon>Gammaproteobacteria</taxon>
        <taxon>Enterobacterales</taxon>
        <taxon>Enterobacteriaceae</taxon>
        <taxon>Escherichia</taxon>
    </lineage>
</organism>
<proteinExistence type="predicted"/>
<protein>
    <submittedName>
        <fullName evidence="1">Uncharacterized protein</fullName>
    </submittedName>
</protein>